<dbReference type="InterPro" id="IPR025406">
    <property type="entry name" value="DUF4132"/>
</dbReference>
<comment type="caution">
    <text evidence="3">The sequence shown here is derived from an EMBL/GenBank/DDBJ whole genome shotgun (WGS) entry which is preliminary data.</text>
</comment>
<keyword evidence="4" id="KW-1185">Reference proteome</keyword>
<dbReference type="EMBL" id="QZEY01000023">
    <property type="protein sequence ID" value="RJL22069.1"/>
    <property type="molecule type" value="Genomic_DNA"/>
</dbReference>
<protein>
    <submittedName>
        <fullName evidence="3">DUF4132 domain-containing protein</fullName>
    </submittedName>
</protein>
<proteinExistence type="predicted"/>
<evidence type="ECO:0000313" key="3">
    <source>
        <dbReference type="EMBL" id="RJL22069.1"/>
    </source>
</evidence>
<organism evidence="3 4">
    <name type="scientific">Bailinhaonella thermotolerans</name>
    <dbReference type="NCBI Taxonomy" id="1070861"/>
    <lineage>
        <taxon>Bacteria</taxon>
        <taxon>Bacillati</taxon>
        <taxon>Actinomycetota</taxon>
        <taxon>Actinomycetes</taxon>
        <taxon>Streptosporangiales</taxon>
        <taxon>Streptosporangiaceae</taxon>
        <taxon>Bailinhaonella</taxon>
    </lineage>
</organism>
<feature type="domain" description="DUF4132" evidence="1">
    <location>
        <begin position="427"/>
        <end position="607"/>
    </location>
</feature>
<dbReference type="InterPro" id="IPR056639">
    <property type="entry name" value="DUF7737"/>
</dbReference>
<sequence>MVDVASLDEDLPPEARGWLDEVPAEDRRLFGLLDSVQDRLHDLTDPSVFPEIAYGRPAAAFTGREWRALGLWVQFRMLTWRVSPWRGSPLSAHLKQLAATVGRRRLAWPARELALLWRVAATPLVDGTTHEKMFAIPLTATRRLPTGEQAPYVAEMRRAAELLAASPGWAADSLTRRRLDDLLAVHIPEPPAVAAARLLRAADAFAVTMAEEYGERLGAPAIMPLLRHCATATTARPGDRWLATAADLLTRDAPALVRDVLTALARHRESAVDRSTPVYLHHDTAVLLRGLIWTCELIEAGWVVPVLGDVAVATGTGIGGSGPNSRSELLANAAVAVLAGHGGMAAVAQLARVRARVRRRSLLATVARALAAVGAREGLSPDQLLERTVPSFGLGPGGVRREPAGDHMIELALDEPGPALRFLDADGKVLRNAPKALRENHGDLLADLKTALKELRGTLATERARIEDALVLGREWTWAEAREHYLDHPVTSHLARRLIWQVDGRGAGLPEPRDGGWELVAADGARLRPADGATARLWHPLTATDEEVRAWRDHLMETAWRQPFKQAFREVYPLTPAERESGTFSRRFAGHVLRYGQAKALLDGRGWTGVSLGHWDAAGGSGRCEAVLRRGSLLAELPMWIPEEAWDDADHDRPAQVCVIGEVRFYRRRGEGWLERPLERVPELMFSETMRDIDLAVGVSSIGTDPAWTGPHREYWRESGFGELTESATTRRDALARLLPRLKIADRVELDGRFLRVRGELRTYKIHIGSAGVLMEPDDAHLRVVEVPAPAASVFLPFEEDGLLAAILSKAYLLADDIAITDESLTHQIWS</sequence>
<dbReference type="Proteomes" id="UP000265768">
    <property type="component" value="Unassembled WGS sequence"/>
</dbReference>
<gene>
    <name evidence="3" type="ORF">D5H75_36345</name>
</gene>
<accession>A0A3A4A0Z8</accession>
<evidence type="ECO:0000259" key="2">
    <source>
        <dbReference type="Pfam" id="PF24879"/>
    </source>
</evidence>
<name>A0A3A4A0Z8_9ACTN</name>
<reference evidence="3 4" key="1">
    <citation type="submission" date="2018-09" db="EMBL/GenBank/DDBJ databases">
        <title>YIM 75507 draft genome.</title>
        <authorList>
            <person name="Tang S."/>
            <person name="Feng Y."/>
        </authorList>
    </citation>
    <scope>NUCLEOTIDE SEQUENCE [LARGE SCALE GENOMIC DNA]</scope>
    <source>
        <strain evidence="3 4">YIM 75507</strain>
    </source>
</reference>
<dbReference type="Pfam" id="PF13569">
    <property type="entry name" value="DUF4132"/>
    <property type="match status" value="1"/>
</dbReference>
<dbReference type="Pfam" id="PF24879">
    <property type="entry name" value="DUF7737"/>
    <property type="match status" value="1"/>
</dbReference>
<evidence type="ECO:0000259" key="1">
    <source>
        <dbReference type="Pfam" id="PF13569"/>
    </source>
</evidence>
<dbReference type="AlphaFoldDB" id="A0A3A4A0Z8"/>
<feature type="domain" description="DUF7737" evidence="2">
    <location>
        <begin position="729"/>
        <end position="829"/>
    </location>
</feature>
<evidence type="ECO:0000313" key="4">
    <source>
        <dbReference type="Proteomes" id="UP000265768"/>
    </source>
</evidence>